<dbReference type="EMBL" id="JAAWVQ010069534">
    <property type="protein sequence ID" value="MBN3277375.1"/>
    <property type="molecule type" value="Genomic_DNA"/>
</dbReference>
<dbReference type="InterPro" id="IPR048263">
    <property type="entry name" value="Arb2"/>
</dbReference>
<dbReference type="InterPro" id="IPR053858">
    <property type="entry name" value="Arb2_dom"/>
</dbReference>
<evidence type="ECO:0000313" key="3">
    <source>
        <dbReference type="Proteomes" id="UP001166093"/>
    </source>
</evidence>
<evidence type="ECO:0000313" key="2">
    <source>
        <dbReference type="EMBL" id="MBN3277375.1"/>
    </source>
</evidence>
<feature type="non-terminal residue" evidence="2">
    <location>
        <position position="1"/>
    </location>
</feature>
<feature type="domain" description="Arb2" evidence="1">
    <location>
        <begin position="5"/>
        <end position="67"/>
    </location>
</feature>
<accession>A0ABS2XSX2</accession>
<dbReference type="PANTHER" id="PTHR21357">
    <property type="entry name" value="FAM172 FAMILY PROTEIN HOMOLOG CG10038"/>
    <property type="match status" value="1"/>
</dbReference>
<protein>
    <submittedName>
        <fullName evidence="2">F172A protein</fullName>
    </submittedName>
</protein>
<organism evidence="2 3">
    <name type="scientific">Polyodon spathula</name>
    <name type="common">North American paddlefish</name>
    <name type="synonym">Squalus spathula</name>
    <dbReference type="NCBI Taxonomy" id="7913"/>
    <lineage>
        <taxon>Eukaryota</taxon>
        <taxon>Metazoa</taxon>
        <taxon>Chordata</taxon>
        <taxon>Craniata</taxon>
        <taxon>Vertebrata</taxon>
        <taxon>Euteleostomi</taxon>
        <taxon>Actinopterygii</taxon>
        <taxon>Chondrostei</taxon>
        <taxon>Acipenseriformes</taxon>
        <taxon>Polyodontidae</taxon>
        <taxon>Polyodon</taxon>
    </lineage>
</organism>
<sequence>MRPMALDNPKGLVVLIQDQGVIRAGQWSRKLIVHRGLEQGSQIPFIKKTLGDSCGVIVMNPNDNFHEIRVEEEYCTDP</sequence>
<name>A0ABS2XSX2_POLSP</name>
<dbReference type="PANTHER" id="PTHR21357:SF4">
    <property type="entry name" value="FAM172 FAMILY PROTEIN HOMOLOG CG10038"/>
    <property type="match status" value="1"/>
</dbReference>
<keyword evidence="3" id="KW-1185">Reference proteome</keyword>
<evidence type="ECO:0000259" key="1">
    <source>
        <dbReference type="Pfam" id="PF22749"/>
    </source>
</evidence>
<dbReference type="Proteomes" id="UP001166093">
    <property type="component" value="Unassembled WGS sequence"/>
</dbReference>
<gene>
    <name evidence="2" type="primary">Fam172a_0</name>
    <name evidence="2" type="ORF">GTO93_0008618</name>
</gene>
<comment type="caution">
    <text evidence="2">The sequence shown here is derived from an EMBL/GenBank/DDBJ whole genome shotgun (WGS) entry which is preliminary data.</text>
</comment>
<proteinExistence type="predicted"/>
<feature type="non-terminal residue" evidence="2">
    <location>
        <position position="78"/>
    </location>
</feature>
<reference evidence="2" key="1">
    <citation type="journal article" date="2021" name="Cell">
        <title>Tracing the genetic footprints of vertebrate landing in non-teleost ray-finned fishes.</title>
        <authorList>
            <person name="Bi X."/>
            <person name="Wang K."/>
            <person name="Yang L."/>
            <person name="Pan H."/>
            <person name="Jiang H."/>
            <person name="Wei Q."/>
            <person name="Fang M."/>
            <person name="Yu H."/>
            <person name="Zhu C."/>
            <person name="Cai Y."/>
            <person name="He Y."/>
            <person name="Gan X."/>
            <person name="Zeng H."/>
            <person name="Yu D."/>
            <person name="Zhu Y."/>
            <person name="Jiang H."/>
            <person name="Qiu Q."/>
            <person name="Yang H."/>
            <person name="Zhang Y.E."/>
            <person name="Wang W."/>
            <person name="Zhu M."/>
            <person name="He S."/>
            <person name="Zhang G."/>
        </authorList>
    </citation>
    <scope>NUCLEOTIDE SEQUENCE</scope>
    <source>
        <strain evidence="2">Pddl_001</strain>
    </source>
</reference>
<dbReference type="Pfam" id="PF22749">
    <property type="entry name" value="Arb2"/>
    <property type="match status" value="1"/>
</dbReference>